<reference evidence="2 3" key="1">
    <citation type="submission" date="2018-05" db="EMBL/GenBank/DDBJ databases">
        <title>Genomic Encyclopedia of Type Strains, Phase IV (KMG-IV): sequencing the most valuable type-strain genomes for metagenomic binning, comparative biology and taxonomic classification.</title>
        <authorList>
            <person name="Goeker M."/>
        </authorList>
    </citation>
    <scope>NUCLEOTIDE SEQUENCE [LARGE SCALE GENOMIC DNA]</scope>
    <source>
        <strain evidence="2 3">DSM 6462</strain>
    </source>
</reference>
<keyword evidence="3" id="KW-1185">Reference proteome</keyword>
<name>A0A2V3TTP6_9HYPH</name>
<comment type="caution">
    <text evidence="2">The sequence shown here is derived from an EMBL/GenBank/DDBJ whole genome shotgun (WGS) entry which is preliminary data.</text>
</comment>
<evidence type="ECO:0000313" key="3">
    <source>
        <dbReference type="Proteomes" id="UP000248021"/>
    </source>
</evidence>
<sequence length="235" mass="25497">MSDDKVMLLEDTAAPRMKTVLHVGCGMPNPRKLHSHFRRPGWREIRVDIDPNVEPDVEADICDLSAFADGSADAVWSSHNLEHLYDHDVPVALREFKRVLSPTGFALLTMPDIEAIAQLVVEGKLDAVAYQSPAGPITALDMMFGHRRSVAAGNHFMSHKTAFSRDRLGHLLVDAGFPRVVVAHGNSFDLWAIAMQKDAPSYLDHVFEDPADKAAAPAAPAAKAAGTEGQKGSLS</sequence>
<gene>
    <name evidence="2" type="ORF">C7450_11819</name>
</gene>
<proteinExistence type="predicted"/>
<evidence type="ECO:0000313" key="2">
    <source>
        <dbReference type="EMBL" id="PXW51864.1"/>
    </source>
</evidence>
<dbReference type="SUPFAM" id="SSF53335">
    <property type="entry name" value="S-adenosyl-L-methionine-dependent methyltransferases"/>
    <property type="match status" value="1"/>
</dbReference>
<evidence type="ECO:0000259" key="1">
    <source>
        <dbReference type="Pfam" id="PF08241"/>
    </source>
</evidence>
<dbReference type="GO" id="GO:0032259">
    <property type="term" value="P:methylation"/>
    <property type="evidence" value="ECO:0007669"/>
    <property type="project" value="UniProtKB-KW"/>
</dbReference>
<keyword evidence="2" id="KW-0489">Methyltransferase</keyword>
<dbReference type="CDD" id="cd02440">
    <property type="entry name" value="AdoMet_MTases"/>
    <property type="match status" value="1"/>
</dbReference>
<accession>A0A2V3TTP6</accession>
<organism evidence="2 3">
    <name type="scientific">Chelatococcus asaccharovorans</name>
    <dbReference type="NCBI Taxonomy" id="28210"/>
    <lineage>
        <taxon>Bacteria</taxon>
        <taxon>Pseudomonadati</taxon>
        <taxon>Pseudomonadota</taxon>
        <taxon>Alphaproteobacteria</taxon>
        <taxon>Hyphomicrobiales</taxon>
        <taxon>Chelatococcaceae</taxon>
        <taxon>Chelatococcus</taxon>
    </lineage>
</organism>
<dbReference type="EMBL" id="QJJK01000018">
    <property type="protein sequence ID" value="PXW51864.1"/>
    <property type="molecule type" value="Genomic_DNA"/>
</dbReference>
<dbReference type="RefSeq" id="WP_210206579.1">
    <property type="nucleotide sequence ID" value="NZ_JAHBRY010000001.1"/>
</dbReference>
<dbReference type="Gene3D" id="3.40.50.150">
    <property type="entry name" value="Vaccinia Virus protein VP39"/>
    <property type="match status" value="1"/>
</dbReference>
<dbReference type="Pfam" id="PF08241">
    <property type="entry name" value="Methyltransf_11"/>
    <property type="match status" value="1"/>
</dbReference>
<dbReference type="InterPro" id="IPR029063">
    <property type="entry name" value="SAM-dependent_MTases_sf"/>
</dbReference>
<protein>
    <submittedName>
        <fullName evidence="2">Putative SAM-dependent methyltransferase</fullName>
    </submittedName>
</protein>
<dbReference type="AlphaFoldDB" id="A0A2V3TTP6"/>
<dbReference type="GO" id="GO:0008757">
    <property type="term" value="F:S-adenosylmethionine-dependent methyltransferase activity"/>
    <property type="evidence" value="ECO:0007669"/>
    <property type="project" value="InterPro"/>
</dbReference>
<dbReference type="InterPro" id="IPR013216">
    <property type="entry name" value="Methyltransf_11"/>
</dbReference>
<keyword evidence="2" id="KW-0808">Transferase</keyword>
<dbReference type="Proteomes" id="UP000248021">
    <property type="component" value="Unassembled WGS sequence"/>
</dbReference>
<feature type="domain" description="Methyltransferase type 11" evidence="1">
    <location>
        <begin position="21"/>
        <end position="107"/>
    </location>
</feature>